<dbReference type="UniPathway" id="UPA00299"/>
<dbReference type="GO" id="GO:0046872">
    <property type="term" value="F:metal ion binding"/>
    <property type="evidence" value="ECO:0007669"/>
    <property type="project" value="UniProtKB-KW"/>
</dbReference>
<evidence type="ECO:0000256" key="3">
    <source>
        <dbReference type="ARBA" id="ARBA00022801"/>
    </source>
</evidence>
<dbReference type="InterPro" id="IPR006379">
    <property type="entry name" value="HAD-SF_hydro_IIB"/>
</dbReference>
<name>A0A2U2BI07_ALCFA</name>
<dbReference type="SUPFAM" id="SSF56784">
    <property type="entry name" value="HAD-like"/>
    <property type="match status" value="1"/>
</dbReference>
<dbReference type="NCBIfam" id="TIGR01484">
    <property type="entry name" value="HAD-SF-IIB"/>
    <property type="match status" value="1"/>
</dbReference>
<dbReference type="Pfam" id="PF02358">
    <property type="entry name" value="Trehalose_PPase"/>
    <property type="match status" value="1"/>
</dbReference>
<keyword evidence="3 4" id="KW-0378">Hydrolase</keyword>
<dbReference type="Gene3D" id="3.30.70.1020">
    <property type="entry name" value="Trehalose-6-phosphate phosphatase related protein, domain 2"/>
    <property type="match status" value="1"/>
</dbReference>
<dbReference type="PANTHER" id="PTHR43768:SF3">
    <property type="entry name" value="TREHALOSE 6-PHOSPHATE PHOSPHATASE"/>
    <property type="match status" value="1"/>
</dbReference>
<accession>A0A2U2BI07</accession>
<dbReference type="InterPro" id="IPR044651">
    <property type="entry name" value="OTSB-like"/>
</dbReference>
<evidence type="ECO:0000313" key="6">
    <source>
        <dbReference type="Proteomes" id="UP000245216"/>
    </source>
</evidence>
<dbReference type="NCBIfam" id="TIGR00685">
    <property type="entry name" value="T6PP"/>
    <property type="match status" value="1"/>
</dbReference>
<dbReference type="InterPro" id="IPR003337">
    <property type="entry name" value="Trehalose_PPase"/>
</dbReference>
<comment type="function">
    <text evidence="4">Removes the phosphate from trehalose 6-phosphate to produce free trehalose.</text>
</comment>
<evidence type="ECO:0000256" key="4">
    <source>
        <dbReference type="RuleBase" id="RU361117"/>
    </source>
</evidence>
<dbReference type="EC" id="3.1.3.12" evidence="4"/>
<protein>
    <recommendedName>
        <fullName evidence="4">Trehalose 6-phosphate phosphatase</fullName>
        <ecNumber evidence="4">3.1.3.12</ecNumber>
    </recommendedName>
</protein>
<dbReference type="AlphaFoldDB" id="A0A2U2BI07"/>
<gene>
    <name evidence="5" type="primary">otsB</name>
    <name evidence="5" type="ORF">DF183_10775</name>
</gene>
<reference evidence="5 6" key="1">
    <citation type="submission" date="2018-05" db="EMBL/GenBank/DDBJ databases">
        <title>Genome Sequence of an Efficient Indole-Degrading Bacterium, Alcaligenes sp.YBY.</title>
        <authorList>
            <person name="Yang B."/>
        </authorList>
    </citation>
    <scope>NUCLEOTIDE SEQUENCE [LARGE SCALE GENOMIC DNA]</scope>
    <source>
        <strain evidence="5 6">YBY</strain>
    </source>
</reference>
<dbReference type="Gene3D" id="3.40.50.1000">
    <property type="entry name" value="HAD superfamily/HAD-like"/>
    <property type="match status" value="1"/>
</dbReference>
<evidence type="ECO:0000256" key="1">
    <source>
        <dbReference type="ARBA" id="ARBA00005199"/>
    </source>
</evidence>
<sequence length="291" mass="31343">MSTWPARSPPATSPAPCSPSRVIQEADMNNALHLDQTALFLDLDGTLVPLAARPDQVLLPASTAGLLLNLHAACDGAVALVSGRDYDSLHIACTKLPLAMISSHGAAMYDADGQECWNIPIDPAEHHSLSRSVATLIHPYSLVWMERKSHGVAVHFRQRPDIGDALSAELRVLCSEYPGFDLIRGHCVIELRLSGFDKGQALARAQRLPAFADRKPVMIGDDLTDEAAFEFVNQKGGLSIRIGPQEPASAAQLSLPQPSDLLTLLQTSLLETRFFSDLAQRTPSGAKMVAP</sequence>
<comment type="catalytic activity">
    <reaction evidence="4">
        <text>alpha,alpha-trehalose 6-phosphate + H2O = alpha,alpha-trehalose + phosphate</text>
        <dbReference type="Rhea" id="RHEA:23420"/>
        <dbReference type="ChEBI" id="CHEBI:15377"/>
        <dbReference type="ChEBI" id="CHEBI:16551"/>
        <dbReference type="ChEBI" id="CHEBI:43474"/>
        <dbReference type="ChEBI" id="CHEBI:58429"/>
        <dbReference type="EC" id="3.1.3.12"/>
    </reaction>
</comment>
<keyword evidence="4" id="KW-0479">Metal-binding</keyword>
<dbReference type="GO" id="GO:0004805">
    <property type="term" value="F:trehalose-phosphatase activity"/>
    <property type="evidence" value="ECO:0007669"/>
    <property type="project" value="UniProtKB-EC"/>
</dbReference>
<evidence type="ECO:0000313" key="5">
    <source>
        <dbReference type="EMBL" id="PWE13655.1"/>
    </source>
</evidence>
<dbReference type="Proteomes" id="UP000245216">
    <property type="component" value="Unassembled WGS sequence"/>
</dbReference>
<keyword evidence="4" id="KW-0460">Magnesium</keyword>
<dbReference type="InterPro" id="IPR036412">
    <property type="entry name" value="HAD-like_sf"/>
</dbReference>
<comment type="cofactor">
    <cofactor evidence="4">
        <name>Mg(2+)</name>
        <dbReference type="ChEBI" id="CHEBI:18420"/>
    </cofactor>
</comment>
<organism evidence="5 6">
    <name type="scientific">Alcaligenes faecalis</name>
    <dbReference type="NCBI Taxonomy" id="511"/>
    <lineage>
        <taxon>Bacteria</taxon>
        <taxon>Pseudomonadati</taxon>
        <taxon>Pseudomonadota</taxon>
        <taxon>Betaproteobacteria</taxon>
        <taxon>Burkholderiales</taxon>
        <taxon>Alcaligenaceae</taxon>
        <taxon>Alcaligenes</taxon>
    </lineage>
</organism>
<evidence type="ECO:0000256" key="2">
    <source>
        <dbReference type="ARBA" id="ARBA00008770"/>
    </source>
</evidence>
<proteinExistence type="inferred from homology"/>
<dbReference type="EMBL" id="QEXO01000003">
    <property type="protein sequence ID" value="PWE13655.1"/>
    <property type="molecule type" value="Genomic_DNA"/>
</dbReference>
<comment type="caution">
    <text evidence="5">The sequence shown here is derived from an EMBL/GenBank/DDBJ whole genome shotgun (WGS) entry which is preliminary data.</text>
</comment>
<dbReference type="GO" id="GO:0005992">
    <property type="term" value="P:trehalose biosynthetic process"/>
    <property type="evidence" value="ECO:0007669"/>
    <property type="project" value="UniProtKB-UniPathway"/>
</dbReference>
<reference evidence="5 6" key="2">
    <citation type="submission" date="2018-05" db="EMBL/GenBank/DDBJ databases">
        <authorList>
            <person name="Lanie J.A."/>
            <person name="Ng W.-L."/>
            <person name="Kazmierczak K.M."/>
            <person name="Andrzejewski T.M."/>
            <person name="Davidsen T.M."/>
            <person name="Wayne K.J."/>
            <person name="Tettelin H."/>
            <person name="Glass J.I."/>
            <person name="Rusch D."/>
            <person name="Podicherti R."/>
            <person name="Tsui H.-C.T."/>
            <person name="Winkler M.E."/>
        </authorList>
    </citation>
    <scope>NUCLEOTIDE SEQUENCE [LARGE SCALE GENOMIC DNA]</scope>
    <source>
        <strain evidence="5 6">YBY</strain>
    </source>
</reference>
<comment type="pathway">
    <text evidence="1 4">Glycan biosynthesis; trehalose biosynthesis.</text>
</comment>
<dbReference type="InterPro" id="IPR023214">
    <property type="entry name" value="HAD_sf"/>
</dbReference>
<comment type="similarity">
    <text evidence="2 4">Belongs to the trehalose phosphatase family.</text>
</comment>
<dbReference type="STRING" id="511.UZ73_14340"/>
<dbReference type="PANTHER" id="PTHR43768">
    <property type="entry name" value="TREHALOSE 6-PHOSPHATE PHOSPHATASE"/>
    <property type="match status" value="1"/>
</dbReference>